<feature type="region of interest" description="Disordered" evidence="1">
    <location>
        <begin position="41"/>
        <end position="70"/>
    </location>
</feature>
<keyword evidence="3" id="KW-1185">Reference proteome</keyword>
<proteinExistence type="predicted"/>
<gene>
    <name evidence="2" type="ORF">TKK_014613</name>
</gene>
<protein>
    <submittedName>
        <fullName evidence="2">Uncharacterized protein</fullName>
    </submittedName>
</protein>
<reference evidence="2 3" key="1">
    <citation type="journal article" date="2024" name="bioRxiv">
        <title>A reference genome for Trichogramma kaykai: A tiny desert-dwelling parasitoid wasp with competing sex-ratio distorters.</title>
        <authorList>
            <person name="Culotta J."/>
            <person name="Lindsey A.R."/>
        </authorList>
    </citation>
    <scope>NUCLEOTIDE SEQUENCE [LARGE SCALE GENOMIC DNA]</scope>
    <source>
        <strain evidence="2 3">KSX58</strain>
    </source>
</reference>
<dbReference type="EMBL" id="JBJJXI010000117">
    <property type="protein sequence ID" value="KAL3390451.1"/>
    <property type="molecule type" value="Genomic_DNA"/>
</dbReference>
<dbReference type="AlphaFoldDB" id="A0ABD2WC06"/>
<accession>A0ABD2WC06</accession>
<evidence type="ECO:0000256" key="1">
    <source>
        <dbReference type="SAM" id="MobiDB-lite"/>
    </source>
</evidence>
<dbReference type="Proteomes" id="UP001627154">
    <property type="component" value="Unassembled WGS sequence"/>
</dbReference>
<sequence>MSVSRCRLPAQAWAKLARAQEKFATNAIMWNYPQFLAREKSEKAGASKNPRTRSHSHPTTGRKVQAQQLPDNLPVKKKTIMKNTKHQVDQKKIQTERQNLEISSNIPELKKDEIINELKKEIENWKHQGLASYNLITQLDTYSDNQPKQEALLIVRKKILIIFQQ</sequence>
<comment type="caution">
    <text evidence="2">The sequence shown here is derived from an EMBL/GenBank/DDBJ whole genome shotgun (WGS) entry which is preliminary data.</text>
</comment>
<evidence type="ECO:0000313" key="3">
    <source>
        <dbReference type="Proteomes" id="UP001627154"/>
    </source>
</evidence>
<organism evidence="2 3">
    <name type="scientific">Trichogramma kaykai</name>
    <dbReference type="NCBI Taxonomy" id="54128"/>
    <lineage>
        <taxon>Eukaryota</taxon>
        <taxon>Metazoa</taxon>
        <taxon>Ecdysozoa</taxon>
        <taxon>Arthropoda</taxon>
        <taxon>Hexapoda</taxon>
        <taxon>Insecta</taxon>
        <taxon>Pterygota</taxon>
        <taxon>Neoptera</taxon>
        <taxon>Endopterygota</taxon>
        <taxon>Hymenoptera</taxon>
        <taxon>Apocrita</taxon>
        <taxon>Proctotrupomorpha</taxon>
        <taxon>Chalcidoidea</taxon>
        <taxon>Trichogrammatidae</taxon>
        <taxon>Trichogramma</taxon>
    </lineage>
</organism>
<evidence type="ECO:0000313" key="2">
    <source>
        <dbReference type="EMBL" id="KAL3390451.1"/>
    </source>
</evidence>
<name>A0ABD2WC06_9HYME</name>